<dbReference type="AlphaFoldDB" id="A0A7Z7BHX0"/>
<dbReference type="RefSeq" id="WP_092731915.1">
    <property type="nucleotide sequence ID" value="NZ_FNEW01000001.1"/>
</dbReference>
<reference evidence="1 2" key="1">
    <citation type="submission" date="2016-10" db="EMBL/GenBank/DDBJ databases">
        <authorList>
            <person name="Varghese N."/>
            <person name="Submissions S."/>
        </authorList>
    </citation>
    <scope>NUCLEOTIDE SEQUENCE [LARGE SCALE GENOMIC DNA]</scope>
    <source>
        <strain evidence="1 2">PDC82</strain>
    </source>
</reference>
<protein>
    <submittedName>
        <fullName evidence="1">Cell Wall Hydrolase</fullName>
    </submittedName>
</protein>
<proteinExistence type="predicted"/>
<evidence type="ECO:0000313" key="1">
    <source>
        <dbReference type="EMBL" id="SDJ28181.1"/>
    </source>
</evidence>
<dbReference type="EMBL" id="FNEW01000001">
    <property type="protein sequence ID" value="SDJ28181.1"/>
    <property type="molecule type" value="Genomic_DNA"/>
</dbReference>
<dbReference type="GO" id="GO:0016787">
    <property type="term" value="F:hydrolase activity"/>
    <property type="evidence" value="ECO:0007669"/>
    <property type="project" value="UniProtKB-KW"/>
</dbReference>
<organism evidence="1 2">
    <name type="scientific">Agrobacterium fabrum</name>
    <dbReference type="NCBI Taxonomy" id="1176649"/>
    <lineage>
        <taxon>Bacteria</taxon>
        <taxon>Pseudomonadati</taxon>
        <taxon>Pseudomonadota</taxon>
        <taxon>Alphaproteobacteria</taxon>
        <taxon>Hyphomicrobiales</taxon>
        <taxon>Rhizobiaceae</taxon>
        <taxon>Rhizobium/Agrobacterium group</taxon>
        <taxon>Agrobacterium</taxon>
        <taxon>Agrobacterium tumefaciens complex</taxon>
    </lineage>
</organism>
<comment type="caution">
    <text evidence="1">The sequence shown here is derived from an EMBL/GenBank/DDBJ whole genome shotgun (WGS) entry which is preliminary data.</text>
</comment>
<dbReference type="Proteomes" id="UP000198917">
    <property type="component" value="Unassembled WGS sequence"/>
</dbReference>
<name>A0A7Z7BHX0_9HYPH</name>
<gene>
    <name evidence="1" type="ORF">SAMN05428983_0971</name>
</gene>
<sequence length="225" mass="24461">MAAKFIEWFGSFTKILATASVIAIVAVHGQSMNSNVRFNSGTACIEAASEAFDVLTLSRQDIVDIKKVATTEVVKSLKSPAFENQVHGVVDTILNRTRSGHWGALKNVVNAKNQFSAIAGPQSLRPYGSVDKMPNRAISSKVAAEVDRWLEMRARGVPSSVGDNLNYLNPLYSSQSSLRGWGWSVVAQARKSGYVMGAGKATHYHGTSRDLVKYKPSAFRVVIQD</sequence>
<evidence type="ECO:0000313" key="2">
    <source>
        <dbReference type="Proteomes" id="UP000198917"/>
    </source>
</evidence>
<keyword evidence="1" id="KW-0378">Hydrolase</keyword>
<accession>A0A7Z7BHX0</accession>